<keyword evidence="2" id="KW-0472">Membrane</keyword>
<dbReference type="NCBIfam" id="TIGR00254">
    <property type="entry name" value="GGDEF"/>
    <property type="match status" value="1"/>
</dbReference>
<gene>
    <name evidence="4" type="ORF">FW784_13625</name>
</gene>
<proteinExistence type="predicted"/>
<comment type="caution">
    <text evidence="4">The sequence shown here is derived from an EMBL/GenBank/DDBJ whole genome shotgun (WGS) entry which is preliminary data.</text>
</comment>
<feature type="transmembrane region" description="Helical" evidence="2">
    <location>
        <begin position="99"/>
        <end position="118"/>
    </location>
</feature>
<dbReference type="InterPro" id="IPR000160">
    <property type="entry name" value="GGDEF_dom"/>
</dbReference>
<evidence type="ECO:0000259" key="3">
    <source>
        <dbReference type="PROSITE" id="PS50887"/>
    </source>
</evidence>
<evidence type="ECO:0000313" key="4">
    <source>
        <dbReference type="EMBL" id="TZF81423.1"/>
    </source>
</evidence>
<dbReference type="Proteomes" id="UP000323164">
    <property type="component" value="Unassembled WGS sequence"/>
</dbReference>
<dbReference type="OrthoDB" id="9803824at2"/>
<feature type="transmembrane region" description="Helical" evidence="2">
    <location>
        <begin position="130"/>
        <end position="148"/>
    </location>
</feature>
<dbReference type="PROSITE" id="PS50887">
    <property type="entry name" value="GGDEF"/>
    <property type="match status" value="1"/>
</dbReference>
<dbReference type="PANTHER" id="PTHR45138">
    <property type="entry name" value="REGULATORY COMPONENTS OF SENSORY TRANSDUCTION SYSTEM"/>
    <property type="match status" value="1"/>
</dbReference>
<dbReference type="GO" id="GO:0052621">
    <property type="term" value="F:diguanylate cyclase activity"/>
    <property type="evidence" value="ECO:0007669"/>
    <property type="project" value="UniProtKB-EC"/>
</dbReference>
<reference evidence="4 5" key="1">
    <citation type="submission" date="2019-08" db="EMBL/GenBank/DDBJ databases">
        <title>Draft genome sequence of Lysobacter sp. UKS-15.</title>
        <authorList>
            <person name="Im W.-T."/>
        </authorList>
    </citation>
    <scope>NUCLEOTIDE SEQUENCE [LARGE SCALE GENOMIC DNA]</scope>
    <source>
        <strain evidence="4 5">UKS-15</strain>
    </source>
</reference>
<feature type="non-terminal residue" evidence="4">
    <location>
        <position position="399"/>
    </location>
</feature>
<dbReference type="SMART" id="SM00267">
    <property type="entry name" value="GGDEF"/>
    <property type="match status" value="1"/>
</dbReference>
<feature type="domain" description="GGDEF" evidence="3">
    <location>
        <begin position="320"/>
        <end position="399"/>
    </location>
</feature>
<keyword evidence="5" id="KW-1185">Reference proteome</keyword>
<feature type="transmembrane region" description="Helical" evidence="2">
    <location>
        <begin position="185"/>
        <end position="202"/>
    </location>
</feature>
<dbReference type="EMBL" id="VTRV01000238">
    <property type="protein sequence ID" value="TZF81423.1"/>
    <property type="molecule type" value="Genomic_DNA"/>
</dbReference>
<feature type="transmembrane region" description="Helical" evidence="2">
    <location>
        <begin position="209"/>
        <end position="228"/>
    </location>
</feature>
<protein>
    <recommendedName>
        <fullName evidence="1">diguanylate cyclase</fullName>
        <ecNumber evidence="1">2.7.7.65</ecNumber>
    </recommendedName>
</protein>
<organism evidence="4 5">
    <name type="scientific">Cognatilysobacter lacus</name>
    <dbReference type="NCBI Taxonomy" id="1643323"/>
    <lineage>
        <taxon>Bacteria</taxon>
        <taxon>Pseudomonadati</taxon>
        <taxon>Pseudomonadota</taxon>
        <taxon>Gammaproteobacteria</taxon>
        <taxon>Lysobacterales</taxon>
        <taxon>Lysobacteraceae</taxon>
        <taxon>Cognatilysobacter</taxon>
    </lineage>
</organism>
<dbReference type="InterPro" id="IPR029787">
    <property type="entry name" value="Nucleotide_cyclase"/>
</dbReference>
<feature type="transmembrane region" description="Helical" evidence="2">
    <location>
        <begin position="248"/>
        <end position="266"/>
    </location>
</feature>
<dbReference type="SUPFAM" id="SSF55073">
    <property type="entry name" value="Nucleotide cyclase"/>
    <property type="match status" value="1"/>
</dbReference>
<dbReference type="InterPro" id="IPR050469">
    <property type="entry name" value="Diguanylate_Cyclase"/>
</dbReference>
<dbReference type="Pfam" id="PF00990">
    <property type="entry name" value="GGDEF"/>
    <property type="match status" value="1"/>
</dbReference>
<dbReference type="GO" id="GO:0005886">
    <property type="term" value="C:plasma membrane"/>
    <property type="evidence" value="ECO:0007669"/>
    <property type="project" value="TreeGrafter"/>
</dbReference>
<feature type="transmembrane region" description="Helical" evidence="2">
    <location>
        <begin position="160"/>
        <end position="179"/>
    </location>
</feature>
<keyword evidence="2" id="KW-0812">Transmembrane</keyword>
<dbReference type="Gene3D" id="3.30.70.270">
    <property type="match status" value="1"/>
</dbReference>
<dbReference type="GO" id="GO:0043709">
    <property type="term" value="P:cell adhesion involved in single-species biofilm formation"/>
    <property type="evidence" value="ECO:0007669"/>
    <property type="project" value="TreeGrafter"/>
</dbReference>
<accession>A0A5D8YHM9</accession>
<evidence type="ECO:0000256" key="2">
    <source>
        <dbReference type="SAM" id="Phobius"/>
    </source>
</evidence>
<dbReference type="PANTHER" id="PTHR45138:SF24">
    <property type="entry name" value="DIGUANYLATE CYCLASE DGCC-RELATED"/>
    <property type="match status" value="1"/>
</dbReference>
<dbReference type="CDD" id="cd01949">
    <property type="entry name" value="GGDEF"/>
    <property type="match status" value="1"/>
</dbReference>
<sequence length="399" mass="43130">MPSITPSRRACRKSGMVDASGTERRWYGPGGAASAGASWLNQWAAGAPRVQCRRRQPIRYAGLRIHGPMIDARSSAIPQAARRLLDLLASGERRRRLRLLQWLIATLVYAGAATLLLSGVGEGWIQASAVRAWVGFIALVQVISYAGLRSGWSERCRDPSLSMWQLAMGVVAVNWGYLICGPMRTSALFPLMVIFAFGAFALRWRQIALLTVLAVASLVAAIALRVTHPQWVSVQGTVDPFRVDTNNLLMILIVLPALAVIAARLSGLRQKLRDQREALGRALQEVERLAVSDELTGLPNRRSMQALVERSIALSDRGIAPFCAAILDLDHFKAVNDSLGHAAGDAVLRHVGCLGLAQLRATDVLGRWGGEEFLLVMPGTADAAAAALARIRTAVREGA</sequence>
<dbReference type="AlphaFoldDB" id="A0A5D8YHM9"/>
<keyword evidence="2" id="KW-1133">Transmembrane helix</keyword>
<evidence type="ECO:0000256" key="1">
    <source>
        <dbReference type="ARBA" id="ARBA00012528"/>
    </source>
</evidence>
<dbReference type="InterPro" id="IPR043128">
    <property type="entry name" value="Rev_trsase/Diguanyl_cyclase"/>
</dbReference>
<dbReference type="GO" id="GO:1902201">
    <property type="term" value="P:negative regulation of bacterial-type flagellum-dependent cell motility"/>
    <property type="evidence" value="ECO:0007669"/>
    <property type="project" value="TreeGrafter"/>
</dbReference>
<evidence type="ECO:0000313" key="5">
    <source>
        <dbReference type="Proteomes" id="UP000323164"/>
    </source>
</evidence>
<dbReference type="EC" id="2.7.7.65" evidence="1"/>
<name>A0A5D8YHM9_9GAMM</name>